<dbReference type="PATRIC" id="fig|70996.4.peg.2324"/>
<dbReference type="InterPro" id="IPR024791">
    <property type="entry name" value="Cyt_c/ubiquinol_Oxase_su3"/>
</dbReference>
<dbReference type="GO" id="GO:0004129">
    <property type="term" value="F:cytochrome-c oxidase activity"/>
    <property type="evidence" value="ECO:0007669"/>
    <property type="project" value="InterPro"/>
</dbReference>
<dbReference type="CDD" id="cd00386">
    <property type="entry name" value="Heme_Cu_Oxidase_III_like"/>
    <property type="match status" value="1"/>
</dbReference>
<feature type="domain" description="Heme-copper oxidase subunit III family profile" evidence="9">
    <location>
        <begin position="22"/>
        <end position="208"/>
    </location>
</feature>
<evidence type="ECO:0000256" key="1">
    <source>
        <dbReference type="ARBA" id="ARBA00004651"/>
    </source>
</evidence>
<evidence type="ECO:0000256" key="7">
    <source>
        <dbReference type="RuleBase" id="RU003376"/>
    </source>
</evidence>
<keyword evidence="4 7" id="KW-0812">Transmembrane</keyword>
<dbReference type="PANTHER" id="PTHR11403">
    <property type="entry name" value="CYTOCHROME C OXIDASE SUBUNIT III"/>
    <property type="match status" value="1"/>
</dbReference>
<dbReference type="GO" id="GO:0019646">
    <property type="term" value="P:aerobic electron transport chain"/>
    <property type="evidence" value="ECO:0007669"/>
    <property type="project" value="InterPro"/>
</dbReference>
<name>A0A0P6XYN0_9CHLR</name>
<dbReference type="GO" id="GO:0005886">
    <property type="term" value="C:plasma membrane"/>
    <property type="evidence" value="ECO:0007669"/>
    <property type="project" value="UniProtKB-SubCell"/>
</dbReference>
<dbReference type="AlphaFoldDB" id="A0A0P6XYN0"/>
<keyword evidence="6 8" id="KW-0472">Membrane</keyword>
<protein>
    <submittedName>
        <fullName evidence="10">Cytochrome oxidase subunit III</fullName>
    </submittedName>
</protein>
<keyword evidence="11" id="KW-1185">Reference proteome</keyword>
<keyword evidence="3" id="KW-1003">Cell membrane</keyword>
<dbReference type="RefSeq" id="WP_054536711.1">
    <property type="nucleotide sequence ID" value="NZ_LGKP01000035.1"/>
</dbReference>
<feature type="transmembrane region" description="Helical" evidence="8">
    <location>
        <begin position="143"/>
        <end position="167"/>
    </location>
</feature>
<comment type="similarity">
    <text evidence="2 7">Belongs to the cytochrome c oxidase subunit 3 family.</text>
</comment>
<comment type="caution">
    <text evidence="10">The sequence shown here is derived from an EMBL/GenBank/DDBJ whole genome shotgun (WGS) entry which is preliminary data.</text>
</comment>
<dbReference type="OrthoDB" id="9810850at2"/>
<sequence length="208" mass="23099">MAQAVVRDIDKNDPGRGLDLRKLGMWTFLGSEVFFFGALVVTHLSMRGVVAPSSSKANLDVTGVRNLFGDNVLTSILAFILLTSSLTMVLALDGVKTNNQKRFRFWLGATIACGVIFLGGQVYEFYHIVHEGVTIKNMMFGSTFFFVTGFHGTHVAVGVVWLVSLLVSAIRHPERYNAGNYMAVELGGLYWHFVDLVWVLIFTVIYLI</sequence>
<keyword evidence="5 8" id="KW-1133">Transmembrane helix</keyword>
<dbReference type="InterPro" id="IPR013833">
    <property type="entry name" value="Cyt_c_oxidase_su3_a-hlx"/>
</dbReference>
<feature type="transmembrane region" description="Helical" evidence="8">
    <location>
        <begin position="72"/>
        <end position="92"/>
    </location>
</feature>
<evidence type="ECO:0000256" key="4">
    <source>
        <dbReference type="ARBA" id="ARBA00022692"/>
    </source>
</evidence>
<dbReference type="PROSITE" id="PS50253">
    <property type="entry name" value="COX3"/>
    <property type="match status" value="1"/>
</dbReference>
<accession>A0A0P6XYN0</accession>
<feature type="transmembrane region" description="Helical" evidence="8">
    <location>
        <begin position="26"/>
        <end position="46"/>
    </location>
</feature>
<dbReference type="InterPro" id="IPR000298">
    <property type="entry name" value="Cyt_c_oxidase-like_su3"/>
</dbReference>
<reference evidence="10 11" key="1">
    <citation type="submission" date="2015-07" db="EMBL/GenBank/DDBJ databases">
        <title>Whole genome sequence of Herpetosiphon geysericola DSM 7119.</title>
        <authorList>
            <person name="Hemp J."/>
            <person name="Ward L.M."/>
            <person name="Pace L.A."/>
            <person name="Fischer W.W."/>
        </authorList>
    </citation>
    <scope>NUCLEOTIDE SEQUENCE [LARGE SCALE GENOMIC DNA]</scope>
    <source>
        <strain evidence="10 11">DSM 7119</strain>
    </source>
</reference>
<dbReference type="EMBL" id="LGKP01000035">
    <property type="protein sequence ID" value="KPL81417.1"/>
    <property type="molecule type" value="Genomic_DNA"/>
</dbReference>
<evidence type="ECO:0000313" key="11">
    <source>
        <dbReference type="Proteomes" id="UP000050277"/>
    </source>
</evidence>
<evidence type="ECO:0000256" key="3">
    <source>
        <dbReference type="ARBA" id="ARBA00022475"/>
    </source>
</evidence>
<feature type="transmembrane region" description="Helical" evidence="8">
    <location>
        <begin position="104"/>
        <end position="123"/>
    </location>
</feature>
<dbReference type="InterPro" id="IPR035973">
    <property type="entry name" value="Cyt_c_oxidase_su3-like_sf"/>
</dbReference>
<evidence type="ECO:0000256" key="6">
    <source>
        <dbReference type="ARBA" id="ARBA00023136"/>
    </source>
</evidence>
<evidence type="ECO:0000256" key="8">
    <source>
        <dbReference type="SAM" id="Phobius"/>
    </source>
</evidence>
<dbReference type="SUPFAM" id="SSF81452">
    <property type="entry name" value="Cytochrome c oxidase subunit III-like"/>
    <property type="match status" value="1"/>
</dbReference>
<dbReference type="Proteomes" id="UP000050277">
    <property type="component" value="Unassembled WGS sequence"/>
</dbReference>
<dbReference type="PANTHER" id="PTHR11403:SF2">
    <property type="entry name" value="CYTOCHROME BO(3) UBIQUINOL OXIDASE SUBUNIT 3"/>
    <property type="match status" value="1"/>
</dbReference>
<comment type="subcellular location">
    <subcellularLocation>
        <location evidence="1 7">Cell membrane</location>
        <topology evidence="1 7">Multi-pass membrane protein</topology>
    </subcellularLocation>
</comment>
<feature type="transmembrane region" description="Helical" evidence="8">
    <location>
        <begin position="188"/>
        <end position="207"/>
    </location>
</feature>
<proteinExistence type="inferred from homology"/>
<gene>
    <name evidence="10" type="ORF">SE18_22515</name>
</gene>
<dbReference type="FunFam" id="1.20.120.80:FF:000001">
    <property type="entry name" value="Cytochrome (Ubi)quinol oxidase subunit III"/>
    <property type="match status" value="1"/>
</dbReference>
<evidence type="ECO:0000259" key="9">
    <source>
        <dbReference type="PROSITE" id="PS50253"/>
    </source>
</evidence>
<evidence type="ECO:0000256" key="5">
    <source>
        <dbReference type="ARBA" id="ARBA00022989"/>
    </source>
</evidence>
<dbReference type="Pfam" id="PF00510">
    <property type="entry name" value="COX3"/>
    <property type="match status" value="1"/>
</dbReference>
<organism evidence="10 11">
    <name type="scientific">Herpetosiphon geysericola</name>
    <dbReference type="NCBI Taxonomy" id="70996"/>
    <lineage>
        <taxon>Bacteria</taxon>
        <taxon>Bacillati</taxon>
        <taxon>Chloroflexota</taxon>
        <taxon>Chloroflexia</taxon>
        <taxon>Herpetosiphonales</taxon>
        <taxon>Herpetosiphonaceae</taxon>
        <taxon>Herpetosiphon</taxon>
    </lineage>
</organism>
<dbReference type="STRING" id="70996.SE18_22515"/>
<evidence type="ECO:0000256" key="2">
    <source>
        <dbReference type="ARBA" id="ARBA00010581"/>
    </source>
</evidence>
<dbReference type="Gene3D" id="1.20.120.80">
    <property type="entry name" value="Cytochrome c oxidase, subunit III, four-helix bundle"/>
    <property type="match status" value="1"/>
</dbReference>
<evidence type="ECO:0000313" key="10">
    <source>
        <dbReference type="EMBL" id="KPL81417.1"/>
    </source>
</evidence>